<proteinExistence type="predicted"/>
<reference evidence="1" key="2">
    <citation type="submission" date="2025-08" db="UniProtKB">
        <authorList>
            <consortium name="Ensembl"/>
        </authorList>
    </citation>
    <scope>IDENTIFICATION</scope>
</reference>
<dbReference type="Ensembl" id="ENSCJAT00000107467.2">
    <property type="protein sequence ID" value="ENSCJAP00000074103.2"/>
    <property type="gene ID" value="ENSCJAG00000063252.2"/>
</dbReference>
<organism evidence="1 2">
    <name type="scientific">Callithrix jacchus</name>
    <name type="common">White-tufted-ear marmoset</name>
    <name type="synonym">Simia Jacchus</name>
    <dbReference type="NCBI Taxonomy" id="9483"/>
    <lineage>
        <taxon>Eukaryota</taxon>
        <taxon>Metazoa</taxon>
        <taxon>Chordata</taxon>
        <taxon>Craniata</taxon>
        <taxon>Vertebrata</taxon>
        <taxon>Euteleostomi</taxon>
        <taxon>Mammalia</taxon>
        <taxon>Eutheria</taxon>
        <taxon>Euarchontoglires</taxon>
        <taxon>Primates</taxon>
        <taxon>Haplorrhini</taxon>
        <taxon>Platyrrhini</taxon>
        <taxon>Cebidae</taxon>
        <taxon>Callitrichinae</taxon>
        <taxon>Callithrix</taxon>
        <taxon>Callithrix</taxon>
    </lineage>
</organism>
<reference evidence="1" key="3">
    <citation type="submission" date="2025-09" db="UniProtKB">
        <authorList>
            <consortium name="Ensembl"/>
        </authorList>
    </citation>
    <scope>IDENTIFICATION</scope>
</reference>
<dbReference type="AlphaFoldDB" id="A0A5F4W8U8"/>
<dbReference type="PANTHER" id="PTHR46254:SF6">
    <property type="entry name" value="HIGH MOBILITY GROUP AT-HOOK 2"/>
    <property type="match status" value="1"/>
</dbReference>
<name>A0A5F4W8U8_CALJA</name>
<accession>A0A5F4W8U8</accession>
<evidence type="ECO:0000313" key="2">
    <source>
        <dbReference type="Proteomes" id="UP000008225"/>
    </source>
</evidence>
<dbReference type="GeneTree" id="ENSGT00940000161627"/>
<protein>
    <submittedName>
        <fullName evidence="1">Uncharacterized protein</fullName>
    </submittedName>
</protein>
<evidence type="ECO:0000313" key="1">
    <source>
        <dbReference type="Ensembl" id="ENSCJAP00000074103.2"/>
    </source>
</evidence>
<reference evidence="1" key="1">
    <citation type="submission" date="2009-03" db="EMBL/GenBank/DDBJ databases">
        <authorList>
            <person name="Warren W."/>
            <person name="Ye L."/>
            <person name="Minx P."/>
            <person name="Worley K."/>
            <person name="Gibbs R."/>
            <person name="Wilson R.K."/>
        </authorList>
    </citation>
    <scope>NUCLEOTIDE SEQUENCE [LARGE SCALE GENOMIC DNA]</scope>
</reference>
<dbReference type="InParanoid" id="A0A5F4W8U8"/>
<keyword evidence="2" id="KW-1185">Reference proteome</keyword>
<sequence length="89" mass="9877">MLNLPGCGLLTAVKLSVMEFTLVAQAGVQRRNLGSSQLLPPEFKQFSCLSLLSSWDDRHVPPHPANICIFNRDGVSPCWSGWSRIPDLR</sequence>
<dbReference type="Proteomes" id="UP000008225">
    <property type="component" value="Chromosome 3"/>
</dbReference>
<dbReference type="PANTHER" id="PTHR46254">
    <property type="entry name" value="PROTEIN GVQW1-RELATED"/>
    <property type="match status" value="1"/>
</dbReference>